<comment type="caution">
    <text evidence="2">The sequence shown here is derived from an EMBL/GenBank/DDBJ whole genome shotgun (WGS) entry which is preliminary data.</text>
</comment>
<dbReference type="EMBL" id="BKCP01005961">
    <property type="protein sequence ID" value="GER40808.1"/>
    <property type="molecule type" value="Genomic_DNA"/>
</dbReference>
<dbReference type="AlphaFoldDB" id="A0A5A7Q759"/>
<proteinExistence type="predicted"/>
<evidence type="ECO:0000256" key="1">
    <source>
        <dbReference type="SAM" id="MobiDB-lite"/>
    </source>
</evidence>
<accession>A0A5A7Q759</accession>
<protein>
    <submittedName>
        <fullName evidence="2">Emsy N Terminus (ENT)/ plant Tudor-likedomains-containing protein</fullName>
    </submittedName>
</protein>
<dbReference type="OrthoDB" id="924028at2759"/>
<evidence type="ECO:0000313" key="2">
    <source>
        <dbReference type="EMBL" id="GER40808.1"/>
    </source>
</evidence>
<evidence type="ECO:0000313" key="3">
    <source>
        <dbReference type="Proteomes" id="UP000325081"/>
    </source>
</evidence>
<sequence length="127" mass="13360">MASAGDRASAPGTKGGKGSKPKTRSVRSLLEPPPVQAATTSPTAGSGSRREASQSVASSGTCESPATVASVAASVEIDATEQVQVPINVDNDEQEDDEQARLSGKRFKKLTSWVWSYFTKKKEYGNL</sequence>
<gene>
    <name evidence="2" type="ORF">STAS_17498</name>
</gene>
<feature type="compositionally biased region" description="Polar residues" evidence="1">
    <location>
        <begin position="53"/>
        <end position="62"/>
    </location>
</feature>
<feature type="compositionally biased region" description="Polar residues" evidence="1">
    <location>
        <begin position="37"/>
        <end position="46"/>
    </location>
</feature>
<name>A0A5A7Q759_STRAF</name>
<keyword evidence="3" id="KW-1185">Reference proteome</keyword>
<organism evidence="2 3">
    <name type="scientific">Striga asiatica</name>
    <name type="common">Asiatic witchweed</name>
    <name type="synonym">Buchnera asiatica</name>
    <dbReference type="NCBI Taxonomy" id="4170"/>
    <lineage>
        <taxon>Eukaryota</taxon>
        <taxon>Viridiplantae</taxon>
        <taxon>Streptophyta</taxon>
        <taxon>Embryophyta</taxon>
        <taxon>Tracheophyta</taxon>
        <taxon>Spermatophyta</taxon>
        <taxon>Magnoliopsida</taxon>
        <taxon>eudicotyledons</taxon>
        <taxon>Gunneridae</taxon>
        <taxon>Pentapetalae</taxon>
        <taxon>asterids</taxon>
        <taxon>lamiids</taxon>
        <taxon>Lamiales</taxon>
        <taxon>Orobanchaceae</taxon>
        <taxon>Buchnereae</taxon>
        <taxon>Striga</taxon>
    </lineage>
</organism>
<dbReference type="Proteomes" id="UP000325081">
    <property type="component" value="Unassembled WGS sequence"/>
</dbReference>
<feature type="region of interest" description="Disordered" evidence="1">
    <location>
        <begin position="1"/>
        <end position="64"/>
    </location>
</feature>
<reference evidence="3" key="1">
    <citation type="journal article" date="2019" name="Curr. Biol.">
        <title>Genome Sequence of Striga asiatica Provides Insight into the Evolution of Plant Parasitism.</title>
        <authorList>
            <person name="Yoshida S."/>
            <person name="Kim S."/>
            <person name="Wafula E.K."/>
            <person name="Tanskanen J."/>
            <person name="Kim Y.M."/>
            <person name="Honaas L."/>
            <person name="Yang Z."/>
            <person name="Spallek T."/>
            <person name="Conn C.E."/>
            <person name="Ichihashi Y."/>
            <person name="Cheong K."/>
            <person name="Cui S."/>
            <person name="Der J.P."/>
            <person name="Gundlach H."/>
            <person name="Jiao Y."/>
            <person name="Hori C."/>
            <person name="Ishida J.K."/>
            <person name="Kasahara H."/>
            <person name="Kiba T."/>
            <person name="Kim M.S."/>
            <person name="Koo N."/>
            <person name="Laohavisit A."/>
            <person name="Lee Y.H."/>
            <person name="Lumba S."/>
            <person name="McCourt P."/>
            <person name="Mortimer J.C."/>
            <person name="Mutuku J.M."/>
            <person name="Nomura T."/>
            <person name="Sasaki-Sekimoto Y."/>
            <person name="Seto Y."/>
            <person name="Wang Y."/>
            <person name="Wakatake T."/>
            <person name="Sakakibara H."/>
            <person name="Demura T."/>
            <person name="Yamaguchi S."/>
            <person name="Yoneyama K."/>
            <person name="Manabe R.I."/>
            <person name="Nelson D.C."/>
            <person name="Schulman A.H."/>
            <person name="Timko M.P."/>
            <person name="dePamphilis C.W."/>
            <person name="Choi D."/>
            <person name="Shirasu K."/>
        </authorList>
    </citation>
    <scope>NUCLEOTIDE SEQUENCE [LARGE SCALE GENOMIC DNA]</scope>
    <source>
        <strain evidence="3">cv. UVA1</strain>
    </source>
</reference>